<evidence type="ECO:0000313" key="3">
    <source>
        <dbReference type="Proteomes" id="UP001219518"/>
    </source>
</evidence>
<evidence type="ECO:0000313" key="2">
    <source>
        <dbReference type="EMBL" id="KAK3919771.1"/>
    </source>
</evidence>
<comment type="caution">
    <text evidence="2">The sequence shown here is derived from an EMBL/GenBank/DDBJ whole genome shotgun (WGS) entry which is preliminary data.</text>
</comment>
<reference evidence="2" key="1">
    <citation type="submission" date="2021-07" db="EMBL/GenBank/DDBJ databases">
        <authorList>
            <person name="Catto M.A."/>
            <person name="Jacobson A."/>
            <person name="Kennedy G."/>
            <person name="Labadie P."/>
            <person name="Hunt B.G."/>
            <person name="Srinivasan R."/>
        </authorList>
    </citation>
    <scope>NUCLEOTIDE SEQUENCE</scope>
    <source>
        <strain evidence="2">PL_HMW_Pooled</strain>
        <tissue evidence="2">Head</tissue>
    </source>
</reference>
<name>A0AAE1HFP0_9NEOP</name>
<organism evidence="2 3">
    <name type="scientific">Frankliniella fusca</name>
    <dbReference type="NCBI Taxonomy" id="407009"/>
    <lineage>
        <taxon>Eukaryota</taxon>
        <taxon>Metazoa</taxon>
        <taxon>Ecdysozoa</taxon>
        <taxon>Arthropoda</taxon>
        <taxon>Hexapoda</taxon>
        <taxon>Insecta</taxon>
        <taxon>Pterygota</taxon>
        <taxon>Neoptera</taxon>
        <taxon>Paraneoptera</taxon>
        <taxon>Thysanoptera</taxon>
        <taxon>Terebrantia</taxon>
        <taxon>Thripoidea</taxon>
        <taxon>Thripidae</taxon>
        <taxon>Frankliniella</taxon>
    </lineage>
</organism>
<protein>
    <submittedName>
        <fullName evidence="2">Transposable element Hobo transposase</fullName>
    </submittedName>
</protein>
<dbReference type="SUPFAM" id="SSF140996">
    <property type="entry name" value="Hermes dimerisation domain"/>
    <property type="match status" value="1"/>
</dbReference>
<proteinExistence type="predicted"/>
<accession>A0AAE1HFP0</accession>
<dbReference type="PANTHER" id="PTHR33053:SF25">
    <property type="entry name" value="TRANSPOSASE DOMAIN-CONTAINING PROTEIN"/>
    <property type="match status" value="1"/>
</dbReference>
<feature type="region of interest" description="Disordered" evidence="1">
    <location>
        <begin position="348"/>
        <end position="368"/>
    </location>
</feature>
<gene>
    <name evidence="2" type="ORF">KUF71_008898</name>
</gene>
<dbReference type="Gene3D" id="1.10.10.1070">
    <property type="entry name" value="Zinc finger, BED domain-containing"/>
    <property type="match status" value="1"/>
</dbReference>
<dbReference type="AlphaFoldDB" id="A0AAE1HFP0"/>
<dbReference type="PANTHER" id="PTHR33053">
    <property type="entry name" value="PROTEIN, PUTATIVE-RELATED"/>
    <property type="match status" value="1"/>
</dbReference>
<sequence>MSQQCKIDTNVWKRNKRKFAKDAKDLYEEELFECSDLPTFPFPKRVAGNVSFSTLFDPITQDEPFPCNTGNTSEEIEVCFSAPTDSTVPAAPITVHPEEENLLSEVLCLHVEKENLDSECDEEDYFESIDPEELSDLRTLFDDSEANSNDSLLKADLAIWSLQHKIGWNALTDLQHILHKHNHPNLPLSSKTVLKTPRSTVKMLKPLGEGLFWFYGILVNLIPRLTENFLDGVSPYKSVKQFLWPICASLAGSKDVFIIGMWCGRTKEPGSLSLFLEDFIMEAKELMLGFTHLGHKLKLRIRNIIADAPARTWLKNVNQHGSYNSCERCTAVGQWICNRMTYHPREETSLRTDQSLQSQSDHRYHKGPTPLTKLENFSLISQMPLEPMHLLFLGIMRRILLQLLGTKRNLCEYKFSDSLKSTVDNLSLYISQFYPNDFARKPRKWTDYALFKATEFRRILLYDGFIILKAKDVSRKVYYNYRLLACAIRILSDPSLVHDFLDDADTLLKKFISDSVSVYGQQFNVYNVHHLKHLADECRRHGDLDTFSAFKYENHLGVLKRLLHAPGRTLSQIVCRLLEEAANTPPTEVVQGHRGGGVAMLPTSNISHKGYAQLFVGAPRQRQDDCSSTSGVKSAISVQRHITNEHLKKLTVTLQNGDCEAVHITVLQPTFKIQGTFWDTFHPLRDSKTGLPEGAVHCLKCCTLLSYKDSSTGSSRLTRHLVSCSKTDQRAPQVPNFEIKRDPPKNAKEAFKLVCAHFCALGLRPPKLVSDEGFIMLCQTLLDIGATYATHGRIDAEKLVPCPNTVSKTMSEEANKARQAVAASVLPAVKEHRCACTLDCYTDSFKTEKYLACTAHYVEEWEMCARLLFLTPLAGDSSTGENLREATRKSVENMGISLQLLDRMAEATSKKPFKIWTGATA</sequence>
<reference evidence="2" key="2">
    <citation type="journal article" date="2023" name="BMC Genomics">
        <title>Pest status, molecular evolution, and epigenetic factors derived from the genome assembly of Frankliniella fusca, a thysanopteran phytovirus vector.</title>
        <authorList>
            <person name="Catto M.A."/>
            <person name="Labadie P.E."/>
            <person name="Jacobson A.L."/>
            <person name="Kennedy G.G."/>
            <person name="Srinivasan R."/>
            <person name="Hunt B.G."/>
        </authorList>
    </citation>
    <scope>NUCLEOTIDE SEQUENCE</scope>
    <source>
        <strain evidence="2">PL_HMW_Pooled</strain>
    </source>
</reference>
<dbReference type="EMBL" id="JAHWGI010000981">
    <property type="protein sequence ID" value="KAK3919771.1"/>
    <property type="molecule type" value="Genomic_DNA"/>
</dbReference>
<evidence type="ECO:0000256" key="1">
    <source>
        <dbReference type="SAM" id="MobiDB-lite"/>
    </source>
</evidence>
<keyword evidence="3" id="KW-1185">Reference proteome</keyword>
<dbReference type="Proteomes" id="UP001219518">
    <property type="component" value="Unassembled WGS sequence"/>
</dbReference>